<sequence>MNKIAPILTALMLLLASCNQNGAPAKYDLALTGTGGVGVCYVEQGYESESMCEAEGVYMPGKPSTAPRTGIQLPATFSQVSSRNFYFTVELVTATEVKATMSRNGVPCRTVTLTGQGTRNTVRC</sequence>
<dbReference type="PROSITE" id="PS51257">
    <property type="entry name" value="PROKAR_LIPOPROTEIN"/>
    <property type="match status" value="1"/>
</dbReference>
<protein>
    <recommendedName>
        <fullName evidence="4">Lipoprotein</fullName>
    </recommendedName>
</protein>
<accession>A0A2I9CZA1</accession>
<dbReference type="AlphaFoldDB" id="A0A2I9CZA1"/>
<name>A0A2I9CZA1_9DEIO</name>
<dbReference type="Proteomes" id="UP000236569">
    <property type="component" value="Unassembled WGS sequence"/>
</dbReference>
<evidence type="ECO:0008006" key="4">
    <source>
        <dbReference type="Google" id="ProtNLM"/>
    </source>
</evidence>
<evidence type="ECO:0000256" key="1">
    <source>
        <dbReference type="SAM" id="SignalP"/>
    </source>
</evidence>
<dbReference type="EMBL" id="BFAG01000015">
    <property type="protein sequence ID" value="GBF07542.1"/>
    <property type="molecule type" value="Genomic_DNA"/>
</dbReference>
<keyword evidence="1" id="KW-0732">Signal</keyword>
<dbReference type="RefSeq" id="WP_103130855.1">
    <property type="nucleotide sequence ID" value="NZ_BFAG01000015.1"/>
</dbReference>
<proteinExistence type="predicted"/>
<gene>
    <name evidence="2" type="ORF">DAERI_150060</name>
</gene>
<reference evidence="3" key="1">
    <citation type="submission" date="2018-01" db="EMBL/GenBank/DDBJ databases">
        <title>Draft Genome Sequence of the Radioresistant Bacterium Deinococcus aerius TR0125, Isolated from the Higher Atmosphere above Japan.</title>
        <authorList>
            <person name="Satoh K."/>
            <person name="Arai H."/>
            <person name="Sanzen T."/>
            <person name="Kawaguchi Y."/>
            <person name="Hayashi H."/>
            <person name="Yokobori S."/>
            <person name="Yamagishi A."/>
            <person name="Oono Y."/>
            <person name="Narumi I."/>
        </authorList>
    </citation>
    <scope>NUCLEOTIDE SEQUENCE [LARGE SCALE GENOMIC DNA]</scope>
    <source>
        <strain evidence="3">TR0125</strain>
    </source>
</reference>
<evidence type="ECO:0000313" key="3">
    <source>
        <dbReference type="Proteomes" id="UP000236569"/>
    </source>
</evidence>
<organism evidence="2 3">
    <name type="scientific">Deinococcus aerius</name>
    <dbReference type="NCBI Taxonomy" id="200253"/>
    <lineage>
        <taxon>Bacteria</taxon>
        <taxon>Thermotogati</taxon>
        <taxon>Deinococcota</taxon>
        <taxon>Deinococci</taxon>
        <taxon>Deinococcales</taxon>
        <taxon>Deinococcaceae</taxon>
        <taxon>Deinococcus</taxon>
    </lineage>
</organism>
<comment type="caution">
    <text evidence="2">The sequence shown here is derived from an EMBL/GenBank/DDBJ whole genome shotgun (WGS) entry which is preliminary data.</text>
</comment>
<feature type="chain" id="PRO_5014346964" description="Lipoprotein" evidence="1">
    <location>
        <begin position="23"/>
        <end position="124"/>
    </location>
</feature>
<evidence type="ECO:0000313" key="2">
    <source>
        <dbReference type="EMBL" id="GBF07542.1"/>
    </source>
</evidence>
<dbReference type="OrthoDB" id="9852380at2"/>
<keyword evidence="3" id="KW-1185">Reference proteome</keyword>
<feature type="signal peptide" evidence="1">
    <location>
        <begin position="1"/>
        <end position="22"/>
    </location>
</feature>